<keyword evidence="2" id="KW-0147">Chitin-binding</keyword>
<keyword evidence="8" id="KW-1185">Reference proteome</keyword>
<evidence type="ECO:0000313" key="7">
    <source>
        <dbReference type="EMBL" id="KAF7272154.1"/>
    </source>
</evidence>
<dbReference type="Gene3D" id="3.10.50.10">
    <property type="match status" value="1"/>
</dbReference>
<sequence length="2563" mass="276042">MNNILFSVLLGVALIAASSAKSDCPTGKRSSSKLVCYYGDLGLNNACYCTHIVLPASFDVKSIEKARSSIKGAKIYISVNEFNQGLINLLKDAKVDGLEINLKKLDSKNDITDFISTVKTKIGSDLGIVLAVPAKGDLVAKYFDFKALSKYAELFVLQTNFLGASTNVTFHPSRLSGMWDMQNTDSVVDLVSGLGAPLSKLVITAPVQAFKFKLQNEEYTAPGSPALEVSSITREELCRFLQREKHWTLERDEDQAGPYIFSKNQWIAFEDSKSMDIKAKYARIRGLAGLALKDLGQDGGVKCGYTILEAAYNGLSRQARAPRGAVLHSLEREILENPTKSLDSVELSPYKISRIIDTEGKIHIVRQDSRTEFQCSRQGYFVHPRSCNRFYRCVKFNQHKEEYNVFEFDCPAGLAFDERVEVCVWPGSLPHGTPCSGSSEIAPVPKERFECPSEPGYYADPENCRWFFACLDHGKSPLSAYEFRCPFGLVFDGDRLVCEWPWLVPKCAGAYGVGIDSVYGYGTTGYSGKVSGVVPAGLLLQNYDGLGALGTVKLGGLSGHIEKPISTVYSNVDGSILGSGYKNDGGYIIGNGLGYNAIKSLQNAGLLKLNNGAAYQFGGQNAQTSAYDHGNSGNIHLTGNVDSHNAGAYGTYSQTGAAGYNGATGQYYAGSGATGAGHFGNAGAVSSQSFTQYHGGAGQDGHANADLYKVSSADGTYSGNGGFAISQDFGGKPQGAGGYSSTGTGGATYSQSGHSQDLLSQDLHGQLQYQTQDGHSGVTANGGDYLLNGKLDTGFVKVADGAIGTGYVAVGVTDADKDSKLGSYSYNNQYHGNSAQQNSAGFVAVGDDQGASLNFGQKNIGAGQHNDGSAGFVGVEVDQNAGLNFGRKNIGAGQILTQTDHSGIYGGAGKQIDGSARFVAVGVDQNAGLTFGQKNIGAGQILTQTDHSGIYGGAGQYKDGSAGFVSVGVDQSSGLKHAGEGQILTETDHSGLYINAGQQAGDSVGHVAVGIGQNSDLNLEQKNIGLGQVFTQTDHSGVYSGAGQDNSAGYAVVGVAAGHDSGLNLAHKTNGVVTHVSYDNGLGHQDNSAGYTTVGITGNSDLNLAHKINGIVSQVTHSGSYDNALDHQDNSAGYVAVGVTGADQDSKSYSNVVQYQKNGQAHGQLNSARYVTAGAINNHISGLGEKTVTQFENQPGIVGFEAKDNLNGNAQYTFGAKYASDGTAGVKYSPASGDGGVSSQSFVQYHGNEGGKIITSSKSAGINQYRGNVKYNSGSGIAGNVNIVGGGYSAVGSVSGIHVTNNGEVDDVKTVSYSSTPSPVSVTTFASGPALSSIPAVTSVPVPGIKTSVGFETFKGGVIANVPELQYKVQSHSDLGLLNISSGFANVVVTTPGYQQDHTSRGGYVYNKPLNNIQISTARPFVALSTEEPKVYISSTVKPARIVENYVKDDVSYSTYKPILNINGAVSSSSFQKYDTNRGFKYNTPSVATYTTVSTPRPTVTVQEQPQVYVSSTPAAPTVSSYSFTQGAEQINLNKGYLYNKPAVAFEGAPSGPSVISKFSIRNPEANSGAYYYESEHGREHNVLETYAQQQPAIVSQYHYQQPAIVQPVQPVVPLVKQPQLLSTYTYQQPAYKQQTSYNFKDIALEAVGVSQTPRPNVSYQPGGGTSYQYFKFDNNAEQQNVNVQNEGYVYQKPIVVKEQPQVIVSSTARPHVVLEHQRVRYNYPKPAIKFEETPIAPTQPAVVTSYFNIDTKPQVVAQEENVGYSYPKPEIKFETPSQPAQVTSYFNIESKPQVHVSQEENVEYGYVKPDIKFQVPSQPAQVTSYFNIQTKPQAPRVEKVGYKYPKPEIKFEEIPIISTTSKPLRPAVTPSYFSISSSTEKPSVILEQENIGYRYPKPAVKFEETPITYSTPKPIAVVQPSPQPAVVSSYFNIGSQTPAPEVYVKEQNVGYTYDQPSIKFEGTPVTYSTPKPAVVSYNFISSTTPQPNIVVEEKEQVQYKLVSSTPQPVTVEEHKPAVVTSYFNIKQSERAKGYHYPKPAVAFEEGPQIINYNDQEIHEEPFVQKTAYVTGRYDQNEEAHYQQSGQYTLEGHEFPELERVKQVVFGEKIQYKQPNVAIQYVQSTPKPTFVTTVQAIAAKNIQPVTPATVTVYDSRFSSTPESYISSTLAPEVNIISSTARPISKYSFSANDDGYMYNGYIDLAKSTTPQPGRTYLPVTSTVRVTSALPRFTKTKVVEAYVAPEVTTAGKVYLPAQTPTVDYLATKTYSPVRQRVRITSTTATPIVTPIVSVPVRQRVKVTTAAPFESTKLYNPVTIIKQNDAHPLLSAKLGAQCTCVSNTLKLRKNQKIIIVEDDSVDDEDDGYLVDDTGLGKVIKTSYSSTPENIVEITPTPEVYVAGSTLAPKGYGIRKRVKVRPYNPVTELSEIFLKKDVALTDDYVSDGEIAKAVRTSLKLVKQAAKEGAIEGTQEALTKPFDRYGPGGVRSRDETLQGTIDCQRAGLFRHPTECNKFYACRWDCTKNRFTLHVFNCPVHLTFDNSLGACNWPSQGPACVANTLITSD</sequence>
<proteinExistence type="inferred from homology"/>
<dbReference type="PANTHER" id="PTHR11177:SF235">
    <property type="entry name" value="CHITINASE-LIKE PROTEIN IDGF1-RELATED"/>
    <property type="match status" value="1"/>
</dbReference>
<dbReference type="SUPFAM" id="SSF57625">
    <property type="entry name" value="Invertebrate chitin-binding proteins"/>
    <property type="match status" value="3"/>
</dbReference>
<dbReference type="InterPro" id="IPR011583">
    <property type="entry name" value="Chitinase_II/V-like_cat"/>
</dbReference>
<feature type="signal peptide" evidence="4">
    <location>
        <begin position="1"/>
        <end position="20"/>
    </location>
</feature>
<dbReference type="SUPFAM" id="SSF51445">
    <property type="entry name" value="(Trans)glycosidases"/>
    <property type="match status" value="1"/>
</dbReference>
<protein>
    <recommendedName>
        <fullName evidence="9">Chitinase</fullName>
    </recommendedName>
</protein>
<evidence type="ECO:0008006" key="9">
    <source>
        <dbReference type="Google" id="ProtNLM"/>
    </source>
</evidence>
<feature type="chain" id="PRO_5032394252" description="Chitinase" evidence="4">
    <location>
        <begin position="21"/>
        <end position="2563"/>
    </location>
</feature>
<dbReference type="Pfam" id="PF00704">
    <property type="entry name" value="Glyco_hydro_18"/>
    <property type="match status" value="1"/>
</dbReference>
<dbReference type="GO" id="GO:0008061">
    <property type="term" value="F:chitin binding"/>
    <property type="evidence" value="ECO:0007669"/>
    <property type="project" value="UniProtKB-KW"/>
</dbReference>
<dbReference type="GO" id="GO:0006032">
    <property type="term" value="P:chitin catabolic process"/>
    <property type="evidence" value="ECO:0007669"/>
    <property type="project" value="TreeGrafter"/>
</dbReference>
<dbReference type="InterPro" id="IPR050314">
    <property type="entry name" value="Glycosyl_Hydrlase_18"/>
</dbReference>
<dbReference type="PANTHER" id="PTHR11177">
    <property type="entry name" value="CHITINASE"/>
    <property type="match status" value="1"/>
</dbReference>
<feature type="domain" description="Chitin-binding type-2" evidence="5">
    <location>
        <begin position="2495"/>
        <end position="2556"/>
    </location>
</feature>
<evidence type="ECO:0000313" key="8">
    <source>
        <dbReference type="Proteomes" id="UP000625711"/>
    </source>
</evidence>
<comment type="caution">
    <text evidence="7">The sequence shown here is derived from an EMBL/GenBank/DDBJ whole genome shotgun (WGS) entry which is preliminary data.</text>
</comment>
<dbReference type="EMBL" id="JAACXV010013834">
    <property type="protein sequence ID" value="KAF7272154.1"/>
    <property type="molecule type" value="Genomic_DNA"/>
</dbReference>
<feature type="domain" description="Chitin-binding type-2" evidence="5">
    <location>
        <begin position="448"/>
        <end position="509"/>
    </location>
</feature>
<dbReference type="Gene3D" id="2.170.140.10">
    <property type="entry name" value="Chitin binding domain"/>
    <property type="match status" value="3"/>
</dbReference>
<feature type="domain" description="Chitin-binding type-2" evidence="5">
    <location>
        <begin position="372"/>
        <end position="437"/>
    </location>
</feature>
<feature type="region of interest" description="Disordered" evidence="3">
    <location>
        <begin position="734"/>
        <end position="755"/>
    </location>
</feature>
<feature type="compositionally biased region" description="Gly residues" evidence="3">
    <location>
        <begin position="734"/>
        <end position="746"/>
    </location>
</feature>
<dbReference type="InterPro" id="IPR036508">
    <property type="entry name" value="Chitin-bd_dom_sf"/>
</dbReference>
<evidence type="ECO:0000256" key="3">
    <source>
        <dbReference type="SAM" id="MobiDB-lite"/>
    </source>
</evidence>
<dbReference type="Gene3D" id="3.20.20.80">
    <property type="entry name" value="Glycosidases"/>
    <property type="match status" value="1"/>
</dbReference>
<dbReference type="GO" id="GO:0005975">
    <property type="term" value="P:carbohydrate metabolic process"/>
    <property type="evidence" value="ECO:0007669"/>
    <property type="project" value="InterPro"/>
</dbReference>
<reference evidence="7" key="1">
    <citation type="submission" date="2020-08" db="EMBL/GenBank/DDBJ databases">
        <title>Genome sequencing and assembly of the red palm weevil Rhynchophorus ferrugineus.</title>
        <authorList>
            <person name="Dias G.B."/>
            <person name="Bergman C.M."/>
            <person name="Manee M."/>
        </authorList>
    </citation>
    <scope>NUCLEOTIDE SEQUENCE</scope>
    <source>
        <strain evidence="7">AA-2017</strain>
        <tissue evidence="7">Whole larva</tissue>
    </source>
</reference>
<evidence type="ECO:0000259" key="6">
    <source>
        <dbReference type="PROSITE" id="PS51910"/>
    </source>
</evidence>
<name>A0A834I1E3_RHYFE</name>
<evidence type="ECO:0000259" key="5">
    <source>
        <dbReference type="PROSITE" id="PS50940"/>
    </source>
</evidence>
<dbReference type="Pfam" id="PF01607">
    <property type="entry name" value="CBM_14"/>
    <property type="match status" value="3"/>
</dbReference>
<dbReference type="InterPro" id="IPR017853">
    <property type="entry name" value="GH"/>
</dbReference>
<dbReference type="SMART" id="SM00494">
    <property type="entry name" value="ChtBD2"/>
    <property type="match status" value="3"/>
</dbReference>
<dbReference type="InterPro" id="IPR029070">
    <property type="entry name" value="Chitinase_insertion_sf"/>
</dbReference>
<dbReference type="InterPro" id="IPR002557">
    <property type="entry name" value="Chitin-bd_dom"/>
</dbReference>
<evidence type="ECO:0000256" key="4">
    <source>
        <dbReference type="SAM" id="SignalP"/>
    </source>
</evidence>
<dbReference type="GO" id="GO:0005576">
    <property type="term" value="C:extracellular region"/>
    <property type="evidence" value="ECO:0007669"/>
    <property type="project" value="InterPro"/>
</dbReference>
<evidence type="ECO:0000256" key="2">
    <source>
        <dbReference type="ARBA" id="ARBA00022669"/>
    </source>
</evidence>
<dbReference type="PROSITE" id="PS50940">
    <property type="entry name" value="CHIT_BIND_II"/>
    <property type="match status" value="3"/>
</dbReference>
<evidence type="ECO:0000256" key="1">
    <source>
        <dbReference type="ARBA" id="ARBA00009121"/>
    </source>
</evidence>
<gene>
    <name evidence="7" type="ORF">GWI33_015040</name>
</gene>
<dbReference type="PROSITE" id="PS51910">
    <property type="entry name" value="GH18_2"/>
    <property type="match status" value="1"/>
</dbReference>
<dbReference type="OrthoDB" id="76388at2759"/>
<organism evidence="7 8">
    <name type="scientific">Rhynchophorus ferrugineus</name>
    <name type="common">Red palm weevil</name>
    <name type="synonym">Curculio ferrugineus</name>
    <dbReference type="NCBI Taxonomy" id="354439"/>
    <lineage>
        <taxon>Eukaryota</taxon>
        <taxon>Metazoa</taxon>
        <taxon>Ecdysozoa</taxon>
        <taxon>Arthropoda</taxon>
        <taxon>Hexapoda</taxon>
        <taxon>Insecta</taxon>
        <taxon>Pterygota</taxon>
        <taxon>Neoptera</taxon>
        <taxon>Endopterygota</taxon>
        <taxon>Coleoptera</taxon>
        <taxon>Polyphaga</taxon>
        <taxon>Cucujiformia</taxon>
        <taxon>Curculionidae</taxon>
        <taxon>Dryophthorinae</taxon>
        <taxon>Rhynchophorus</taxon>
    </lineage>
</organism>
<accession>A0A834I1E3</accession>
<dbReference type="Proteomes" id="UP000625711">
    <property type="component" value="Unassembled WGS sequence"/>
</dbReference>
<feature type="domain" description="GH18" evidence="6">
    <location>
        <begin position="1"/>
        <end position="318"/>
    </location>
</feature>
<keyword evidence="4" id="KW-0732">Signal</keyword>
<dbReference type="SMART" id="SM00636">
    <property type="entry name" value="Glyco_18"/>
    <property type="match status" value="1"/>
</dbReference>
<dbReference type="InterPro" id="IPR001223">
    <property type="entry name" value="Glyco_hydro18_cat"/>
</dbReference>
<dbReference type="GO" id="GO:0004568">
    <property type="term" value="F:chitinase activity"/>
    <property type="evidence" value="ECO:0007669"/>
    <property type="project" value="TreeGrafter"/>
</dbReference>
<comment type="similarity">
    <text evidence="1">Belongs to the glycosyl hydrolase 18 family. Chitinase class II subfamily.</text>
</comment>